<sequence>MTWSLTQSVVWTEKAASATVFLFPWYQTDHSPFYWDTRAQPEETNETFDALLASTEALAKLTFADSLVGIPGSQLTQPAEIDAFRHLLQCWTQKGAWVHDPRAPPRSLAHFQDPIFSTCDRRWAKKRKQPTSPRPDTLYRWEVPTTCPLLEPAIDHASWCRLLNGRHMLLVGDLVQYQLHDLFLDALRDGPTVCYGELGCKDHTLCSSPKQARLRYIRNDVLSNRTSVDKHGGAPTVATVEWPFLAHRPLDSFKIVVLNRSPVLESDETFAQELLHSLAQIRDIQPEALIFYRSSLIGHPYCDDAQAPLAFPLQEHQRRHLPYGWSAHTRRNQLAQIIVEAAGGVYIDMASSLDQRPDAHLGHSDCLRFCMPGPLDDWAILLYNVFLALAPN</sequence>
<evidence type="ECO:0000313" key="2">
    <source>
        <dbReference type="Proteomes" id="UP000242146"/>
    </source>
</evidence>
<comment type="caution">
    <text evidence="1">The sequence shown here is derived from an EMBL/GenBank/DDBJ whole genome shotgun (WGS) entry which is preliminary data.</text>
</comment>
<name>A0A1X2GHB3_9FUNG</name>
<dbReference type="Proteomes" id="UP000242146">
    <property type="component" value="Unassembled WGS sequence"/>
</dbReference>
<evidence type="ECO:0000313" key="1">
    <source>
        <dbReference type="EMBL" id="ORX53924.1"/>
    </source>
</evidence>
<reference evidence="1 2" key="1">
    <citation type="submission" date="2016-07" db="EMBL/GenBank/DDBJ databases">
        <title>Pervasive Adenine N6-methylation of Active Genes in Fungi.</title>
        <authorList>
            <consortium name="DOE Joint Genome Institute"/>
            <person name="Mondo S.J."/>
            <person name="Dannebaum R.O."/>
            <person name="Kuo R.C."/>
            <person name="Labutti K."/>
            <person name="Haridas S."/>
            <person name="Kuo A."/>
            <person name="Salamov A."/>
            <person name="Ahrendt S.R."/>
            <person name="Lipzen A."/>
            <person name="Sullivan W."/>
            <person name="Andreopoulos W.B."/>
            <person name="Clum A."/>
            <person name="Lindquist E."/>
            <person name="Daum C."/>
            <person name="Ramamoorthy G.K."/>
            <person name="Gryganskyi A."/>
            <person name="Culley D."/>
            <person name="Magnuson J.K."/>
            <person name="James T.Y."/>
            <person name="O'Malley M.A."/>
            <person name="Stajich J.E."/>
            <person name="Spatafora J.W."/>
            <person name="Visel A."/>
            <person name="Grigoriev I.V."/>
        </authorList>
    </citation>
    <scope>NUCLEOTIDE SEQUENCE [LARGE SCALE GENOMIC DNA]</scope>
    <source>
        <strain evidence="1 2">NRRL 3301</strain>
    </source>
</reference>
<organism evidence="1 2">
    <name type="scientific">Hesseltinella vesiculosa</name>
    <dbReference type="NCBI Taxonomy" id="101127"/>
    <lineage>
        <taxon>Eukaryota</taxon>
        <taxon>Fungi</taxon>
        <taxon>Fungi incertae sedis</taxon>
        <taxon>Mucoromycota</taxon>
        <taxon>Mucoromycotina</taxon>
        <taxon>Mucoromycetes</taxon>
        <taxon>Mucorales</taxon>
        <taxon>Cunninghamellaceae</taxon>
        <taxon>Hesseltinella</taxon>
    </lineage>
</organism>
<dbReference type="STRING" id="101127.A0A1X2GHB3"/>
<accession>A0A1X2GHB3</accession>
<dbReference type="AlphaFoldDB" id="A0A1X2GHB3"/>
<keyword evidence="2" id="KW-1185">Reference proteome</keyword>
<protein>
    <submittedName>
        <fullName evidence="1">Uncharacterized protein</fullName>
    </submittedName>
</protein>
<gene>
    <name evidence="1" type="ORF">DM01DRAFT_1287497</name>
</gene>
<proteinExistence type="predicted"/>
<dbReference type="OrthoDB" id="630188at2759"/>
<dbReference type="EMBL" id="MCGT01000014">
    <property type="protein sequence ID" value="ORX53924.1"/>
    <property type="molecule type" value="Genomic_DNA"/>
</dbReference>